<dbReference type="InterPro" id="IPR027310">
    <property type="entry name" value="Profilin_CS"/>
</dbReference>
<gene>
    <name evidence="8" type="ORF">ZOSMA_17G00500</name>
</gene>
<dbReference type="Proteomes" id="UP000036987">
    <property type="component" value="Unassembled WGS sequence"/>
</dbReference>
<comment type="function">
    <text evidence="6">Binds to actin and affects the structure of the cytoskeleton. At high concentrations, profilin prevents the polymerization of actin, whereas it enhances it at low concentrations.</text>
</comment>
<dbReference type="OrthoDB" id="421374at2759"/>
<accession>A0A0K9PTD0</accession>
<keyword evidence="9" id="KW-1185">Reference proteome</keyword>
<dbReference type="Pfam" id="PF00235">
    <property type="entry name" value="Profilin"/>
    <property type="match status" value="1"/>
</dbReference>
<dbReference type="OMA" id="SHCHIVA"/>
<evidence type="ECO:0000256" key="7">
    <source>
        <dbReference type="RuleBase" id="RU003909"/>
    </source>
</evidence>
<evidence type="ECO:0000256" key="6">
    <source>
        <dbReference type="RuleBase" id="RU003908"/>
    </source>
</evidence>
<dbReference type="GO" id="GO:0003785">
    <property type="term" value="F:actin monomer binding"/>
    <property type="evidence" value="ECO:0000318"/>
    <property type="project" value="GO_Central"/>
</dbReference>
<dbReference type="InterPro" id="IPR036140">
    <property type="entry name" value="PFN_sf"/>
</dbReference>
<proteinExistence type="inferred from homology"/>
<dbReference type="FunFam" id="3.30.450.30:FF:000001">
    <property type="entry name" value="Profilin"/>
    <property type="match status" value="1"/>
</dbReference>
<dbReference type="AlphaFoldDB" id="A0A0K9PTD0"/>
<evidence type="ECO:0000313" key="9">
    <source>
        <dbReference type="Proteomes" id="UP000036987"/>
    </source>
</evidence>
<evidence type="ECO:0000256" key="4">
    <source>
        <dbReference type="ARBA" id="ARBA00023203"/>
    </source>
</evidence>
<evidence type="ECO:0000256" key="3">
    <source>
        <dbReference type="ARBA" id="ARBA00022490"/>
    </source>
</evidence>
<name>A0A0K9PTD0_ZOSMR</name>
<keyword evidence="5 6" id="KW-0206">Cytoskeleton</keyword>
<dbReference type="STRING" id="29655.A0A0K9PTD0"/>
<keyword evidence="4 7" id="KW-0009">Actin-binding</keyword>
<comment type="subunit">
    <text evidence="6">Occurs in many kinds of cells as a complex with monomeric actin in a 1:1 ratio.</text>
</comment>
<dbReference type="PANTHER" id="PTHR11604">
    <property type="entry name" value="PROFILIN"/>
    <property type="match status" value="1"/>
</dbReference>
<dbReference type="CDD" id="cd00148">
    <property type="entry name" value="PROF"/>
    <property type="match status" value="1"/>
</dbReference>
<comment type="caution">
    <text evidence="8">The sequence shown here is derived from an EMBL/GenBank/DDBJ whole genome shotgun (WGS) entry which is preliminary data.</text>
</comment>
<keyword evidence="3" id="KW-0963">Cytoplasm</keyword>
<comment type="subcellular location">
    <subcellularLocation>
        <location evidence="1">Cytoplasm</location>
        <location evidence="1">Cytoskeleton</location>
    </subcellularLocation>
</comment>
<dbReference type="PRINTS" id="PR01640">
    <property type="entry name" value="PROFILINPLNT"/>
</dbReference>
<dbReference type="PANTHER" id="PTHR11604:SF49">
    <property type="entry name" value="PROFILIN-2"/>
    <property type="match status" value="1"/>
</dbReference>
<dbReference type="PROSITE" id="PS00414">
    <property type="entry name" value="PROFILIN"/>
    <property type="match status" value="1"/>
</dbReference>
<organism evidence="8 9">
    <name type="scientific">Zostera marina</name>
    <name type="common">Eelgrass</name>
    <dbReference type="NCBI Taxonomy" id="29655"/>
    <lineage>
        <taxon>Eukaryota</taxon>
        <taxon>Viridiplantae</taxon>
        <taxon>Streptophyta</taxon>
        <taxon>Embryophyta</taxon>
        <taxon>Tracheophyta</taxon>
        <taxon>Spermatophyta</taxon>
        <taxon>Magnoliopsida</taxon>
        <taxon>Liliopsida</taxon>
        <taxon>Zosteraceae</taxon>
        <taxon>Zostera</taxon>
    </lineage>
</organism>
<evidence type="ECO:0000256" key="1">
    <source>
        <dbReference type="ARBA" id="ARBA00004245"/>
    </source>
</evidence>
<dbReference type="SUPFAM" id="SSF55770">
    <property type="entry name" value="Profilin (actin-binding protein)"/>
    <property type="match status" value="1"/>
</dbReference>
<dbReference type="Gene3D" id="3.30.450.30">
    <property type="entry name" value="Dynein light chain 2a, cytoplasmic"/>
    <property type="match status" value="1"/>
</dbReference>
<dbReference type="GO" id="GO:0005938">
    <property type="term" value="C:cell cortex"/>
    <property type="evidence" value="ECO:0000318"/>
    <property type="project" value="GO_Central"/>
</dbReference>
<dbReference type="EMBL" id="LFYR01000671">
    <property type="protein sequence ID" value="KMZ71495.1"/>
    <property type="molecule type" value="Genomic_DNA"/>
</dbReference>
<comment type="similarity">
    <text evidence="2 7">Belongs to the profilin family.</text>
</comment>
<sequence>MSWQAYVDDYLMADCKGNCLTSSAIVGHDGSIWAQSEAFPQLNVEEVTDIVKEFNEPGKLASNGLFIGGVKYMVIQGDPGVVIRGKKGSGGICIKKTNQSLVIGIYNEPMLPGDCNITIENIGDYLIDQGL</sequence>
<evidence type="ECO:0000313" key="8">
    <source>
        <dbReference type="EMBL" id="KMZ71495.1"/>
    </source>
</evidence>
<protein>
    <recommendedName>
        <fullName evidence="7">Profilin</fullName>
    </recommendedName>
</protein>
<reference evidence="9" key="1">
    <citation type="journal article" date="2016" name="Nature">
        <title>The genome of the seagrass Zostera marina reveals angiosperm adaptation to the sea.</title>
        <authorList>
            <person name="Olsen J.L."/>
            <person name="Rouze P."/>
            <person name="Verhelst B."/>
            <person name="Lin Y.-C."/>
            <person name="Bayer T."/>
            <person name="Collen J."/>
            <person name="Dattolo E."/>
            <person name="De Paoli E."/>
            <person name="Dittami S."/>
            <person name="Maumus F."/>
            <person name="Michel G."/>
            <person name="Kersting A."/>
            <person name="Lauritano C."/>
            <person name="Lohaus R."/>
            <person name="Toepel M."/>
            <person name="Tonon T."/>
            <person name="Vanneste K."/>
            <person name="Amirebrahimi M."/>
            <person name="Brakel J."/>
            <person name="Bostroem C."/>
            <person name="Chovatia M."/>
            <person name="Grimwood J."/>
            <person name="Jenkins J.W."/>
            <person name="Jueterbock A."/>
            <person name="Mraz A."/>
            <person name="Stam W.T."/>
            <person name="Tice H."/>
            <person name="Bornberg-Bauer E."/>
            <person name="Green P.J."/>
            <person name="Pearson G.A."/>
            <person name="Procaccini G."/>
            <person name="Duarte C.M."/>
            <person name="Schmutz J."/>
            <person name="Reusch T.B.H."/>
            <person name="Van de Peer Y."/>
        </authorList>
    </citation>
    <scope>NUCLEOTIDE SEQUENCE [LARGE SCALE GENOMIC DNA]</scope>
    <source>
        <strain evidence="9">cv. Finnish</strain>
    </source>
</reference>
<dbReference type="PRINTS" id="PR00392">
    <property type="entry name" value="PROFILIN"/>
</dbReference>
<dbReference type="SMART" id="SM00392">
    <property type="entry name" value="PROF"/>
    <property type="match status" value="1"/>
</dbReference>
<dbReference type="InterPro" id="IPR005455">
    <property type="entry name" value="PFN_euk"/>
</dbReference>
<dbReference type="GO" id="GO:0005856">
    <property type="term" value="C:cytoskeleton"/>
    <property type="evidence" value="ECO:0007669"/>
    <property type="project" value="UniProtKB-SubCell"/>
</dbReference>
<evidence type="ECO:0000256" key="2">
    <source>
        <dbReference type="ARBA" id="ARBA00010058"/>
    </source>
</evidence>
<evidence type="ECO:0000256" key="5">
    <source>
        <dbReference type="ARBA" id="ARBA00023212"/>
    </source>
</evidence>
<dbReference type="InterPro" id="IPR048278">
    <property type="entry name" value="PFN"/>
</dbReference>